<comment type="subcellular location">
    <subcellularLocation>
        <location evidence="1 11">Cell outer membrane</location>
        <topology evidence="1 11">Multi-pass membrane protein</topology>
    </subcellularLocation>
</comment>
<dbReference type="Gene3D" id="2.170.130.10">
    <property type="entry name" value="TonB-dependent receptor, plug domain"/>
    <property type="match status" value="1"/>
</dbReference>
<keyword evidence="8 11" id="KW-0472">Membrane</keyword>
<evidence type="ECO:0000256" key="5">
    <source>
        <dbReference type="ARBA" id="ARBA00022692"/>
    </source>
</evidence>
<evidence type="ECO:0000256" key="7">
    <source>
        <dbReference type="ARBA" id="ARBA00023077"/>
    </source>
</evidence>
<evidence type="ECO:0000259" key="14">
    <source>
        <dbReference type="Pfam" id="PF07715"/>
    </source>
</evidence>
<feature type="domain" description="TonB-dependent receptor plug" evidence="14">
    <location>
        <begin position="51"/>
        <end position="163"/>
    </location>
</feature>
<evidence type="ECO:0000313" key="16">
    <source>
        <dbReference type="Proteomes" id="UP001339883"/>
    </source>
</evidence>
<evidence type="ECO:0000256" key="10">
    <source>
        <dbReference type="ARBA" id="ARBA00023237"/>
    </source>
</evidence>
<dbReference type="Pfam" id="PF07715">
    <property type="entry name" value="Plug"/>
    <property type="match status" value="1"/>
</dbReference>
<evidence type="ECO:0000256" key="1">
    <source>
        <dbReference type="ARBA" id="ARBA00004571"/>
    </source>
</evidence>
<dbReference type="InterPro" id="IPR037066">
    <property type="entry name" value="Plug_dom_sf"/>
</dbReference>
<feature type="domain" description="TonB-dependent receptor-like beta-barrel" evidence="13">
    <location>
        <begin position="255"/>
        <end position="700"/>
    </location>
</feature>
<dbReference type="InterPro" id="IPR036942">
    <property type="entry name" value="Beta-barrel_TonB_sf"/>
</dbReference>
<evidence type="ECO:0000256" key="11">
    <source>
        <dbReference type="PROSITE-ProRule" id="PRU01360"/>
    </source>
</evidence>
<keyword evidence="10 11" id="KW-0998">Cell outer membrane</keyword>
<dbReference type="PANTHER" id="PTHR30069">
    <property type="entry name" value="TONB-DEPENDENT OUTER MEMBRANE RECEPTOR"/>
    <property type="match status" value="1"/>
</dbReference>
<dbReference type="InterPro" id="IPR039426">
    <property type="entry name" value="TonB-dep_rcpt-like"/>
</dbReference>
<accession>A0ABU6DRS4</accession>
<evidence type="ECO:0000256" key="9">
    <source>
        <dbReference type="ARBA" id="ARBA00023170"/>
    </source>
</evidence>
<organism evidence="15 16">
    <name type="scientific">Acinetobacter pollinis</name>
    <dbReference type="NCBI Taxonomy" id="2605270"/>
    <lineage>
        <taxon>Bacteria</taxon>
        <taxon>Pseudomonadati</taxon>
        <taxon>Pseudomonadota</taxon>
        <taxon>Gammaproteobacteria</taxon>
        <taxon>Moraxellales</taxon>
        <taxon>Moraxellaceae</taxon>
        <taxon>Acinetobacter</taxon>
    </lineage>
</organism>
<evidence type="ECO:0000313" key="15">
    <source>
        <dbReference type="EMBL" id="MEB5476548.1"/>
    </source>
</evidence>
<dbReference type="PROSITE" id="PS52016">
    <property type="entry name" value="TONB_DEPENDENT_REC_3"/>
    <property type="match status" value="1"/>
</dbReference>
<evidence type="ECO:0000256" key="4">
    <source>
        <dbReference type="ARBA" id="ARBA00022452"/>
    </source>
</evidence>
<name>A0ABU6DRS4_9GAMM</name>
<dbReference type="InterPro" id="IPR012910">
    <property type="entry name" value="Plug_dom"/>
</dbReference>
<keyword evidence="16" id="KW-1185">Reference proteome</keyword>
<dbReference type="PANTHER" id="PTHR30069:SF29">
    <property type="entry name" value="HEMOGLOBIN AND HEMOGLOBIN-HAPTOGLOBIN-BINDING PROTEIN 1-RELATED"/>
    <property type="match status" value="1"/>
</dbReference>
<comment type="similarity">
    <text evidence="2">Belongs to the TonB-dependent receptor family. Hemoglobin/haptoglobin binding protein subfamily.</text>
</comment>
<proteinExistence type="inferred from homology"/>
<dbReference type="Pfam" id="PF00593">
    <property type="entry name" value="TonB_dep_Rec_b-barrel"/>
    <property type="match status" value="1"/>
</dbReference>
<evidence type="ECO:0000256" key="6">
    <source>
        <dbReference type="ARBA" id="ARBA00022729"/>
    </source>
</evidence>
<evidence type="ECO:0000256" key="12">
    <source>
        <dbReference type="RuleBase" id="RU003357"/>
    </source>
</evidence>
<dbReference type="Gene3D" id="2.40.170.20">
    <property type="entry name" value="TonB-dependent receptor, beta-barrel domain"/>
    <property type="match status" value="1"/>
</dbReference>
<dbReference type="InterPro" id="IPR000531">
    <property type="entry name" value="Beta-barrel_TonB"/>
</dbReference>
<reference evidence="15 16" key="1">
    <citation type="submission" date="2019-08" db="EMBL/GenBank/DDBJ databases">
        <title>Five species of Acinetobacter isolated from floral nectar and animal pollinators.</title>
        <authorList>
            <person name="Hendry T.A."/>
        </authorList>
    </citation>
    <scope>NUCLEOTIDE SEQUENCE [LARGE SCALE GENOMIC DNA]</scope>
    <source>
        <strain evidence="15 16">MD18.27</strain>
    </source>
</reference>
<keyword evidence="6" id="KW-0732">Signal</keyword>
<dbReference type="Proteomes" id="UP001339883">
    <property type="component" value="Unassembled WGS sequence"/>
</dbReference>
<keyword evidence="4 11" id="KW-1134">Transmembrane beta strand</keyword>
<sequence length="738" mass="81227">MCDSSENKLKPKYLNCCVTAVMISISLSTYAQSTEQSLSLPVITVYAAQEQKVPESITTIDHDNLIRMGITDMASIVKYQPLVSAPKAVNGSGNAWDGAGTSGYNIRGIEGNRVGLDVDGVELPSATPEPDSLKGNSFSSGRDFIDPELFNQVVIRSGTVDSKSEGIGGRVEFKTKTPEDYLKKGQHLAGEVKGGYNSADDAWFSSITTAVGSDRFKGLVVYSHRDGHATQSEGKLSPNPVDWSSDAILAKLLWNINETHSLGTTFDFYKKDTHRYISTDLLSSLYPRGASQEVDGQRIRYSLDDLYTPENLSLFDQLKSTIYYQATKNNNKTYMFYAGKTGQGYRTILNDYTEDNLGLNLNAQKALNIHQLEYGLTLNQINSNRPWQQYNPDGSVTTQNRMVKSTTNKYAFYISDAMTWSVFGKPFGVTPGLRYQFEAFKPENTSEVLTSTAKRMQVSSKDNHYLAPSIAISYQLSPNYYSYLKYNRGNRIPTAVEMSGSFDPGRGYSIIGNSQLKKEESDAFEVGLKTTPLEGIKLDLTGFYTQYHNFIDYKQLSTAISGDTMMTYQLQNIASANIWGGEVSAHINLSKFISSSEAFSLSLVAGTTKGSAKNSNGQKTGINSIQPKKASLTLGYDDPKQQYGLGFTSTAVASKRASQDASIVSSGTTYPRVAGYVVHDLSAYWKPTSFITVNLSLNNIFDKKYWDYATVGTLTSANLIDRATLPGRNVVASLAFKF</sequence>
<dbReference type="CDD" id="cd01347">
    <property type="entry name" value="ligand_gated_channel"/>
    <property type="match status" value="1"/>
</dbReference>
<dbReference type="EMBL" id="VTDN01000003">
    <property type="protein sequence ID" value="MEB5476548.1"/>
    <property type="molecule type" value="Genomic_DNA"/>
</dbReference>
<evidence type="ECO:0000259" key="13">
    <source>
        <dbReference type="Pfam" id="PF00593"/>
    </source>
</evidence>
<keyword evidence="3 11" id="KW-0813">Transport</keyword>
<comment type="caution">
    <text evidence="15">The sequence shown here is derived from an EMBL/GenBank/DDBJ whole genome shotgun (WGS) entry which is preliminary data.</text>
</comment>
<keyword evidence="5 11" id="KW-0812">Transmembrane</keyword>
<protein>
    <submittedName>
        <fullName evidence="15">TonB-dependent receptor</fullName>
    </submittedName>
</protein>
<evidence type="ECO:0000256" key="3">
    <source>
        <dbReference type="ARBA" id="ARBA00022448"/>
    </source>
</evidence>
<dbReference type="RefSeq" id="WP_325775043.1">
    <property type="nucleotide sequence ID" value="NZ_VTDN01000003.1"/>
</dbReference>
<evidence type="ECO:0000256" key="2">
    <source>
        <dbReference type="ARBA" id="ARBA00008143"/>
    </source>
</evidence>
<dbReference type="SUPFAM" id="SSF56935">
    <property type="entry name" value="Porins"/>
    <property type="match status" value="1"/>
</dbReference>
<keyword evidence="7 12" id="KW-0798">TonB box</keyword>
<evidence type="ECO:0000256" key="8">
    <source>
        <dbReference type="ARBA" id="ARBA00023136"/>
    </source>
</evidence>
<keyword evidence="9 15" id="KW-0675">Receptor</keyword>
<gene>
    <name evidence="15" type="ORF">I2F25_05710</name>
</gene>